<reference evidence="1 2" key="1">
    <citation type="submission" date="2024-09" db="EMBL/GenBank/DDBJ databases">
        <title>A chromosome-level genome assembly of Gray's grenadier anchovy, Coilia grayii.</title>
        <authorList>
            <person name="Fu Z."/>
        </authorList>
    </citation>
    <scope>NUCLEOTIDE SEQUENCE [LARGE SCALE GENOMIC DNA]</scope>
    <source>
        <strain evidence="1">G4</strain>
        <tissue evidence="1">Muscle</tissue>
    </source>
</reference>
<name>A0ABD1IXF3_9TELE</name>
<protein>
    <submittedName>
        <fullName evidence="1">Uncharacterized protein</fullName>
    </submittedName>
</protein>
<accession>A0ABD1IXF3</accession>
<evidence type="ECO:0000313" key="2">
    <source>
        <dbReference type="Proteomes" id="UP001591681"/>
    </source>
</evidence>
<keyword evidence="2" id="KW-1185">Reference proteome</keyword>
<dbReference type="Proteomes" id="UP001591681">
    <property type="component" value="Unassembled WGS sequence"/>
</dbReference>
<dbReference type="AlphaFoldDB" id="A0ABD1IXF3"/>
<comment type="caution">
    <text evidence="1">The sequence shown here is derived from an EMBL/GenBank/DDBJ whole genome shotgun (WGS) entry which is preliminary data.</text>
</comment>
<organism evidence="1 2">
    <name type="scientific">Coilia grayii</name>
    <name type="common">Gray's grenadier anchovy</name>
    <dbReference type="NCBI Taxonomy" id="363190"/>
    <lineage>
        <taxon>Eukaryota</taxon>
        <taxon>Metazoa</taxon>
        <taxon>Chordata</taxon>
        <taxon>Craniata</taxon>
        <taxon>Vertebrata</taxon>
        <taxon>Euteleostomi</taxon>
        <taxon>Actinopterygii</taxon>
        <taxon>Neopterygii</taxon>
        <taxon>Teleostei</taxon>
        <taxon>Clupei</taxon>
        <taxon>Clupeiformes</taxon>
        <taxon>Clupeoidei</taxon>
        <taxon>Engraulidae</taxon>
        <taxon>Coilinae</taxon>
        <taxon>Coilia</taxon>
    </lineage>
</organism>
<sequence>MGYLISSCLLGPGGSLVRGGKRELGPLKFVGNLRLPAEVLHGQQHNMTLKPAQIPGSTTQEGVISTRVNPTLSTSAAPANFSTRACGGVPTQSQNSSFCYTREEYLKMMEHHRYMASYYRELKAKAQSTPEMMIGSIMMGSACPTELQKMAGGIHDRSLEDEERSWDDGTGGIVLPDDAVEKLDAIPGVLDLAREMGFLTLC</sequence>
<gene>
    <name evidence="1" type="ORF">ACEWY4_025372</name>
</gene>
<evidence type="ECO:0000313" key="1">
    <source>
        <dbReference type="EMBL" id="KAL2079628.1"/>
    </source>
</evidence>
<proteinExistence type="predicted"/>
<dbReference type="EMBL" id="JBHFQA010000022">
    <property type="protein sequence ID" value="KAL2079628.1"/>
    <property type="molecule type" value="Genomic_DNA"/>
</dbReference>